<accession>A0A6P2WLW3</accession>
<dbReference type="Proteomes" id="UP000494109">
    <property type="component" value="Unassembled WGS sequence"/>
</dbReference>
<gene>
    <name evidence="1" type="ORF">BCO71033_01373</name>
</gene>
<protein>
    <submittedName>
        <fullName evidence="1">Uncharacterized protein</fullName>
    </submittedName>
</protein>
<sequence length="29" mass="3774">MEDTLLQWRFPIHHDWQAFTLFEFQFQYV</sequence>
<evidence type="ECO:0000313" key="1">
    <source>
        <dbReference type="EMBL" id="VWC94721.1"/>
    </source>
</evidence>
<dbReference type="AlphaFoldDB" id="A0A6P2WLW3"/>
<evidence type="ECO:0000313" key="2">
    <source>
        <dbReference type="Proteomes" id="UP000494109"/>
    </source>
</evidence>
<organism evidence="1 2">
    <name type="scientific">Burkholderia contaminans</name>
    <dbReference type="NCBI Taxonomy" id="488447"/>
    <lineage>
        <taxon>Bacteria</taxon>
        <taxon>Pseudomonadati</taxon>
        <taxon>Pseudomonadota</taxon>
        <taxon>Betaproteobacteria</taxon>
        <taxon>Burkholderiales</taxon>
        <taxon>Burkholderiaceae</taxon>
        <taxon>Burkholderia</taxon>
        <taxon>Burkholderia cepacia complex</taxon>
    </lineage>
</organism>
<proteinExistence type="predicted"/>
<name>A0A6P2WLW3_9BURK</name>
<reference evidence="1 2" key="1">
    <citation type="submission" date="2019-09" db="EMBL/GenBank/DDBJ databases">
        <authorList>
            <person name="Depoorter E."/>
        </authorList>
    </citation>
    <scope>NUCLEOTIDE SEQUENCE [LARGE SCALE GENOMIC DNA]</scope>
    <source>
        <strain evidence="1">R-71033</strain>
    </source>
</reference>
<dbReference type="EMBL" id="CABVQS010000004">
    <property type="protein sequence ID" value="VWC94721.1"/>
    <property type="molecule type" value="Genomic_DNA"/>
</dbReference>